<evidence type="ECO:0008006" key="4">
    <source>
        <dbReference type="Google" id="ProtNLM"/>
    </source>
</evidence>
<feature type="transmembrane region" description="Helical" evidence="1">
    <location>
        <begin position="12"/>
        <end position="34"/>
    </location>
</feature>
<dbReference type="EMBL" id="CP036263">
    <property type="protein sequence ID" value="QDT00791.1"/>
    <property type="molecule type" value="Genomic_DNA"/>
</dbReference>
<keyword evidence="1" id="KW-0812">Transmembrane</keyword>
<evidence type="ECO:0000313" key="3">
    <source>
        <dbReference type="Proteomes" id="UP000319852"/>
    </source>
</evidence>
<evidence type="ECO:0000313" key="2">
    <source>
        <dbReference type="EMBL" id="QDT00791.1"/>
    </source>
</evidence>
<name>A0A517N0Y9_9BACT</name>
<keyword evidence="1" id="KW-0472">Membrane</keyword>
<dbReference type="PROSITE" id="PS00409">
    <property type="entry name" value="PROKAR_NTER_METHYL"/>
    <property type="match status" value="1"/>
</dbReference>
<dbReference type="OrthoDB" id="273848at2"/>
<keyword evidence="1" id="KW-1133">Transmembrane helix</keyword>
<gene>
    <name evidence="2" type="ORF">HG15A2_41330</name>
</gene>
<protein>
    <recommendedName>
        <fullName evidence="4">Prepilin-type N-terminal cleavage/methylation domain-containing protein</fullName>
    </recommendedName>
</protein>
<keyword evidence="3" id="KW-1185">Reference proteome</keyword>
<dbReference type="Proteomes" id="UP000319852">
    <property type="component" value="Chromosome"/>
</dbReference>
<dbReference type="KEGG" id="amob:HG15A2_41330"/>
<proteinExistence type="predicted"/>
<sequence>MKVTRHRRHRSRGFTLVELLISISVGSVLLGLAINMVSRTMRVESGTRTQSQVERTALRLSRQFRSDVHQATSITFIVQQTQLASKQAPTLQLEVPGQGPITYQVQPAGLIRLQQRMDAKTQQNQAYHDLYAFPQDYQVQFTELAEPARAVLTLLKETHLVGVPPQVRLHVEAVLGRFLGNDTTTGGSP</sequence>
<dbReference type="RefSeq" id="WP_145062514.1">
    <property type="nucleotide sequence ID" value="NZ_CP036263.1"/>
</dbReference>
<organism evidence="2 3">
    <name type="scientific">Adhaeretor mobilis</name>
    <dbReference type="NCBI Taxonomy" id="1930276"/>
    <lineage>
        <taxon>Bacteria</taxon>
        <taxon>Pseudomonadati</taxon>
        <taxon>Planctomycetota</taxon>
        <taxon>Planctomycetia</taxon>
        <taxon>Pirellulales</taxon>
        <taxon>Lacipirellulaceae</taxon>
        <taxon>Adhaeretor</taxon>
    </lineage>
</organism>
<dbReference type="Pfam" id="PF07963">
    <property type="entry name" value="N_methyl"/>
    <property type="match status" value="1"/>
</dbReference>
<reference evidence="2 3" key="1">
    <citation type="submission" date="2019-02" db="EMBL/GenBank/DDBJ databases">
        <title>Deep-cultivation of Planctomycetes and their phenomic and genomic characterization uncovers novel biology.</title>
        <authorList>
            <person name="Wiegand S."/>
            <person name="Jogler M."/>
            <person name="Boedeker C."/>
            <person name="Pinto D."/>
            <person name="Vollmers J."/>
            <person name="Rivas-Marin E."/>
            <person name="Kohn T."/>
            <person name="Peeters S.H."/>
            <person name="Heuer A."/>
            <person name="Rast P."/>
            <person name="Oberbeckmann S."/>
            <person name="Bunk B."/>
            <person name="Jeske O."/>
            <person name="Meyerdierks A."/>
            <person name="Storesund J.E."/>
            <person name="Kallscheuer N."/>
            <person name="Luecker S."/>
            <person name="Lage O.M."/>
            <person name="Pohl T."/>
            <person name="Merkel B.J."/>
            <person name="Hornburger P."/>
            <person name="Mueller R.-W."/>
            <person name="Bruemmer F."/>
            <person name="Labrenz M."/>
            <person name="Spormann A.M."/>
            <person name="Op den Camp H."/>
            <person name="Overmann J."/>
            <person name="Amann R."/>
            <person name="Jetten M.S.M."/>
            <person name="Mascher T."/>
            <person name="Medema M.H."/>
            <person name="Devos D.P."/>
            <person name="Kaster A.-K."/>
            <person name="Ovreas L."/>
            <person name="Rohde M."/>
            <person name="Galperin M.Y."/>
            <person name="Jogler C."/>
        </authorList>
    </citation>
    <scope>NUCLEOTIDE SEQUENCE [LARGE SCALE GENOMIC DNA]</scope>
    <source>
        <strain evidence="2 3">HG15A2</strain>
    </source>
</reference>
<dbReference type="NCBIfam" id="TIGR02532">
    <property type="entry name" value="IV_pilin_GFxxxE"/>
    <property type="match status" value="1"/>
</dbReference>
<accession>A0A517N0Y9</accession>
<evidence type="ECO:0000256" key="1">
    <source>
        <dbReference type="SAM" id="Phobius"/>
    </source>
</evidence>
<dbReference type="InterPro" id="IPR012902">
    <property type="entry name" value="N_methyl_site"/>
</dbReference>
<dbReference type="AlphaFoldDB" id="A0A517N0Y9"/>